<accession>S2JCF2</accession>
<dbReference type="STRING" id="1220926.S2JCF2"/>
<keyword evidence="2" id="KW-0072">Autophagy</keyword>
<dbReference type="VEuPathDB" id="FungiDB:HMPREF1544_05769"/>
<gene>
    <name evidence="5" type="ORF">HMPREF1544_05769</name>
</gene>
<proteinExistence type="inferred from homology"/>
<dbReference type="PANTHER" id="PTHR31139">
    <property type="entry name" value="ECTOPIC P GRANULES PROTEIN 5 HOMOLOG"/>
    <property type="match status" value="1"/>
</dbReference>
<dbReference type="Pfam" id="PF26573">
    <property type="entry name" value="TPR_Epg5_2"/>
    <property type="match status" value="1"/>
</dbReference>
<evidence type="ECO:0000256" key="1">
    <source>
        <dbReference type="ARBA" id="ARBA00010948"/>
    </source>
</evidence>
<dbReference type="GO" id="GO:0005737">
    <property type="term" value="C:cytoplasm"/>
    <property type="evidence" value="ECO:0007669"/>
    <property type="project" value="TreeGrafter"/>
</dbReference>
<evidence type="ECO:0000313" key="6">
    <source>
        <dbReference type="Proteomes" id="UP000014254"/>
    </source>
</evidence>
<dbReference type="eggNOG" id="KOG3622">
    <property type="taxonomic scope" value="Eukaryota"/>
</dbReference>
<dbReference type="AlphaFoldDB" id="S2JCF2"/>
<evidence type="ECO:0000313" key="5">
    <source>
        <dbReference type="EMBL" id="EPB87459.1"/>
    </source>
</evidence>
<feature type="region of interest" description="Disordered" evidence="3">
    <location>
        <begin position="1232"/>
        <end position="1254"/>
    </location>
</feature>
<dbReference type="OrthoDB" id="75419at2759"/>
<feature type="domain" description="Epg5-like TPR" evidence="4">
    <location>
        <begin position="1002"/>
        <end position="1149"/>
    </location>
</feature>
<dbReference type="EMBL" id="KE123968">
    <property type="protein sequence ID" value="EPB87459.1"/>
    <property type="molecule type" value="Genomic_DNA"/>
</dbReference>
<dbReference type="OMA" id="GWMKLLV"/>
<protein>
    <recommendedName>
        <fullName evidence="4">Epg5-like TPR domain-containing protein</fullName>
    </recommendedName>
</protein>
<sequence length="1254" mass="143520">MNKELNSLVQKYKTACLELEEINTKIETVNSSEQAIANHLSASTSTSTHSSINTAKKEETDEKLNQIISKLKLDVDTVLSKRLAEATSTQSAVQSYIDNTVWSLFSRTELQNDTLLFNNDQKRIDDKKCLYKLIATLFELDQEQVENQDYKNQLHDWMIHIITIYLRLGGSIEKKKTLMLLTTTSNIAPWAIPLIQVHAEKMSHANEFLDTLDAIFIQPKEWIWTEDDFLVALDQLAIDFNYNRLVDSVDPDQVQFDTVLKFSQDLINKLMQAIHRSGEAMNSLVKRLAQTVIQISILLIDAITEKGWECQDQVDAFMSQLILEFYDLKENGGWFFLPNIPFKALSIDALWLVTVRILHLKHAVAPPCSLNDVLDDHLPNITRFQYQLHDNQMQGYFMLNCLTNIATCIPSGVDETSAINDPKSTLSACIVTVISYTLFTVAFVDKHLREIFYKDVRDNFGAICRCHPFIISLLFRWTAEHIAIMERMALYLFHSLKLDNWNILKDDLKLLHKLTSSAPKITSMTSQQKAQIQLAKYIIQHLNYGYKQGSVDPNVSKSQPWHSRKIPFLSYDIHEEIAFILLDACQQFQPLPDTTSNENKGAIELVGTVTTAVSTYLPIADQIQLLKSTYDNTTNSNNNNNNSSSNSNGNTASDFINWAWSVAVQLKLYDCPVSPRASDIENSITLPFLKLVLNSYNNVSSSHSALLIYISFMLSVTSRHFLRFESNDGWMKLLVVLKRGKPEAVIHIFSEMIPSFVYMHGDDFFNDESLSDFLKHMIELKTDPMLIKAAAKIHKASGTGIGLIIGSHVWHAHLIDSVSDLMDDHGRGFSYVDLVMHSWLKTVFRKADWMWHSSYVHIVDSLCKFAFILYRHGMVYHMLVEEHKRMEATKIQQSASSPRLTRFIKNMVVSDGGPYASLLNGEWSMLKPSKGPGVDHNCHWFAFEVLVMETISEAPFREEICALITKQLSPSLANDQEQQKQHLQQQKSSIDLAGIYKLTSQKKPMDYLVIYRWVQHIMMMPVDHPLLPLYLQMFFSLYYLNIHDEVTLGFVCFNKRTDWTTKLRDYIAGVQTYYGQKITTTTPALMAKYDHDHDQEQDDSGHTALNAEVLQQFYYAMWLWLGNADLNSGLVDNIHQLPSHYDVHRLKLCYAKKIELDQPWHHAESYWMDLVDTEQLEQDFLSFPWEGAEKFRTDSDAVASSVTTTDDLISLSTTTRRLRLITDESTIEPLPPLVINTPSTSTSTSSIKNKMNLK</sequence>
<name>S2JCF2_MUCC1</name>
<evidence type="ECO:0000259" key="4">
    <source>
        <dbReference type="Pfam" id="PF26573"/>
    </source>
</evidence>
<dbReference type="GO" id="GO:0097352">
    <property type="term" value="P:autophagosome maturation"/>
    <property type="evidence" value="ECO:0007669"/>
    <property type="project" value="TreeGrafter"/>
</dbReference>
<organism evidence="5 6">
    <name type="scientific">Mucor circinelloides f. circinelloides (strain 1006PhL)</name>
    <name type="common">Mucormycosis agent</name>
    <name type="synonym">Calyptromyces circinelloides</name>
    <dbReference type="NCBI Taxonomy" id="1220926"/>
    <lineage>
        <taxon>Eukaryota</taxon>
        <taxon>Fungi</taxon>
        <taxon>Fungi incertae sedis</taxon>
        <taxon>Mucoromycota</taxon>
        <taxon>Mucoromycotina</taxon>
        <taxon>Mucoromycetes</taxon>
        <taxon>Mucorales</taxon>
        <taxon>Mucorineae</taxon>
        <taxon>Mucoraceae</taxon>
        <taxon>Mucor</taxon>
    </lineage>
</organism>
<evidence type="ECO:0000256" key="2">
    <source>
        <dbReference type="ARBA" id="ARBA00023006"/>
    </source>
</evidence>
<dbReference type="InterPro" id="IPR051436">
    <property type="entry name" value="Autophagy-related_EPG5"/>
</dbReference>
<dbReference type="Proteomes" id="UP000014254">
    <property type="component" value="Unassembled WGS sequence"/>
</dbReference>
<comment type="similarity">
    <text evidence="1">Belongs to the EPG5 family.</text>
</comment>
<dbReference type="InterPro" id="IPR058750">
    <property type="entry name" value="TPR_Epg5"/>
</dbReference>
<dbReference type="InParanoid" id="S2JCF2"/>
<reference evidence="6" key="1">
    <citation type="submission" date="2013-05" db="EMBL/GenBank/DDBJ databases">
        <title>The Genome sequence of Mucor circinelloides f. circinelloides 1006PhL.</title>
        <authorList>
            <consortium name="The Broad Institute Genomics Platform"/>
            <person name="Cuomo C."/>
            <person name="Earl A."/>
            <person name="Findley K."/>
            <person name="Lee S.C."/>
            <person name="Walker B."/>
            <person name="Young S."/>
            <person name="Zeng Q."/>
            <person name="Gargeya S."/>
            <person name="Fitzgerald M."/>
            <person name="Haas B."/>
            <person name="Abouelleil A."/>
            <person name="Allen A.W."/>
            <person name="Alvarado L."/>
            <person name="Arachchi H.M."/>
            <person name="Berlin A.M."/>
            <person name="Chapman S.B."/>
            <person name="Gainer-Dewar J."/>
            <person name="Goldberg J."/>
            <person name="Griggs A."/>
            <person name="Gujja S."/>
            <person name="Hansen M."/>
            <person name="Howarth C."/>
            <person name="Imamovic A."/>
            <person name="Ireland A."/>
            <person name="Larimer J."/>
            <person name="McCowan C."/>
            <person name="Murphy C."/>
            <person name="Pearson M."/>
            <person name="Poon T.W."/>
            <person name="Priest M."/>
            <person name="Roberts A."/>
            <person name="Saif S."/>
            <person name="Shea T."/>
            <person name="Sisk P."/>
            <person name="Sykes S."/>
            <person name="Wortman J."/>
            <person name="Nusbaum C."/>
            <person name="Birren B."/>
        </authorList>
    </citation>
    <scope>NUCLEOTIDE SEQUENCE [LARGE SCALE GENOMIC DNA]</scope>
    <source>
        <strain evidence="6">1006PhL</strain>
    </source>
</reference>
<dbReference type="PANTHER" id="PTHR31139:SF4">
    <property type="entry name" value="ECTOPIC P GRANULES PROTEIN 5 HOMOLOG"/>
    <property type="match status" value="1"/>
</dbReference>
<keyword evidence="6" id="KW-1185">Reference proteome</keyword>
<evidence type="ECO:0000256" key="3">
    <source>
        <dbReference type="SAM" id="MobiDB-lite"/>
    </source>
</evidence>